<dbReference type="InterPro" id="IPR010982">
    <property type="entry name" value="Lambda_DNA-bd_dom_sf"/>
</dbReference>
<feature type="domain" description="HTH cro/C1-type" evidence="2">
    <location>
        <begin position="8"/>
        <end position="62"/>
    </location>
</feature>
<dbReference type="GO" id="GO:0003677">
    <property type="term" value="F:DNA binding"/>
    <property type="evidence" value="ECO:0007669"/>
    <property type="project" value="UniProtKB-KW"/>
</dbReference>
<dbReference type="Gene3D" id="1.10.260.40">
    <property type="entry name" value="lambda repressor-like DNA-binding domains"/>
    <property type="match status" value="1"/>
</dbReference>
<dbReference type="OrthoDB" id="8115576at2"/>
<reference evidence="3 4" key="1">
    <citation type="submission" date="2018-05" db="EMBL/GenBank/DDBJ databases">
        <title>Genomic Encyclopedia of Type Strains, Phase IV (KMG-IV): sequencing the most valuable type-strain genomes for metagenomic binning, comparative biology and taxonomic classification.</title>
        <authorList>
            <person name="Goeker M."/>
        </authorList>
    </citation>
    <scope>NUCLEOTIDE SEQUENCE [LARGE SCALE GENOMIC DNA]</scope>
    <source>
        <strain evidence="3 4">DSM 28556</strain>
    </source>
</reference>
<dbReference type="Pfam" id="PF01381">
    <property type="entry name" value="HTH_3"/>
    <property type="match status" value="1"/>
</dbReference>
<dbReference type="PROSITE" id="PS50943">
    <property type="entry name" value="HTH_CROC1"/>
    <property type="match status" value="1"/>
</dbReference>
<evidence type="ECO:0000259" key="2">
    <source>
        <dbReference type="PROSITE" id="PS50943"/>
    </source>
</evidence>
<dbReference type="InterPro" id="IPR001387">
    <property type="entry name" value="Cro/C1-type_HTH"/>
</dbReference>
<protein>
    <submittedName>
        <fullName evidence="3">Transcriptional regulator with XRE-family HTH domain</fullName>
    </submittedName>
</protein>
<evidence type="ECO:0000256" key="1">
    <source>
        <dbReference type="ARBA" id="ARBA00023125"/>
    </source>
</evidence>
<dbReference type="SUPFAM" id="SSF47413">
    <property type="entry name" value="lambda repressor-like DNA-binding domains"/>
    <property type="match status" value="1"/>
</dbReference>
<keyword evidence="4" id="KW-1185">Reference proteome</keyword>
<evidence type="ECO:0000313" key="3">
    <source>
        <dbReference type="EMBL" id="PXW83326.1"/>
    </source>
</evidence>
<dbReference type="PANTHER" id="PTHR46558">
    <property type="entry name" value="TRACRIPTIONAL REGULATORY PROTEIN-RELATED-RELATED"/>
    <property type="match status" value="1"/>
</dbReference>
<dbReference type="SMART" id="SM00530">
    <property type="entry name" value="HTH_XRE"/>
    <property type="match status" value="1"/>
</dbReference>
<dbReference type="CDD" id="cd00093">
    <property type="entry name" value="HTH_XRE"/>
    <property type="match status" value="1"/>
</dbReference>
<organism evidence="3 4">
    <name type="scientific">Pseudogracilibacillus auburnensis</name>
    <dbReference type="NCBI Taxonomy" id="1494959"/>
    <lineage>
        <taxon>Bacteria</taxon>
        <taxon>Bacillati</taxon>
        <taxon>Bacillota</taxon>
        <taxon>Bacilli</taxon>
        <taxon>Bacillales</taxon>
        <taxon>Bacillaceae</taxon>
        <taxon>Pseudogracilibacillus</taxon>
    </lineage>
</organism>
<dbReference type="Proteomes" id="UP000247978">
    <property type="component" value="Unassembled WGS sequence"/>
</dbReference>
<evidence type="ECO:0000313" key="4">
    <source>
        <dbReference type="Proteomes" id="UP000247978"/>
    </source>
</evidence>
<proteinExistence type="predicted"/>
<gene>
    <name evidence="3" type="ORF">DFR56_1165</name>
</gene>
<dbReference type="PANTHER" id="PTHR46558:SF14">
    <property type="entry name" value="HTH-TYPE TRANSCRIPTIONAL REGULATOR ANSR"/>
    <property type="match status" value="1"/>
</dbReference>
<comment type="caution">
    <text evidence="3">The sequence shown here is derived from an EMBL/GenBank/DDBJ whole genome shotgun (WGS) entry which is preliminary data.</text>
</comment>
<keyword evidence="1" id="KW-0238">DNA-binding</keyword>
<accession>A0A2V3VNF8</accession>
<dbReference type="RefSeq" id="WP_110396852.1">
    <property type="nucleotide sequence ID" value="NZ_JBHUHB010000001.1"/>
</dbReference>
<dbReference type="EMBL" id="QJJQ01000016">
    <property type="protein sequence ID" value="PXW83326.1"/>
    <property type="molecule type" value="Genomic_DNA"/>
</dbReference>
<dbReference type="AlphaFoldDB" id="A0A2V3VNF8"/>
<sequence length="129" mass="15068">MYSFGKRLENLRESYGYTKKDVSLKLGFTANVYGSYERGERRPSLETLIKLADMFDTSLDYLIQGKTNTSDINSQFEVNIIHILDKYNISNLALLDLEKWKSLSKKGIEEIIHHFEWTVEKTNTKTTDY</sequence>
<name>A0A2V3VNF8_9BACI</name>